<keyword evidence="6" id="KW-0413">Isomerase</keyword>
<dbReference type="InterPro" id="IPR005843">
    <property type="entry name" value="A-D-PHexomutase_C"/>
</dbReference>
<dbReference type="OrthoDB" id="9806956at2"/>
<keyword evidence="4 8" id="KW-0479">Metal-binding</keyword>
<keyword evidence="14" id="KW-1185">Reference proteome</keyword>
<evidence type="ECO:0000256" key="8">
    <source>
        <dbReference type="RuleBase" id="RU004326"/>
    </source>
</evidence>
<dbReference type="InterPro" id="IPR036900">
    <property type="entry name" value="A-D-PHexomutase_C_sf"/>
</dbReference>
<dbReference type="STRING" id="299255.SAMN02745129_4576"/>
<organism evidence="13 14">
    <name type="scientific">Ferrimonas marina</name>
    <dbReference type="NCBI Taxonomy" id="299255"/>
    <lineage>
        <taxon>Bacteria</taxon>
        <taxon>Pseudomonadati</taxon>
        <taxon>Pseudomonadota</taxon>
        <taxon>Gammaproteobacteria</taxon>
        <taxon>Alteromonadales</taxon>
        <taxon>Ferrimonadaceae</taxon>
        <taxon>Ferrimonas</taxon>
    </lineage>
</organism>
<dbReference type="InterPro" id="IPR005841">
    <property type="entry name" value="Alpha-D-phosphohexomutase_SF"/>
</dbReference>
<evidence type="ECO:0000313" key="14">
    <source>
        <dbReference type="Proteomes" id="UP000184268"/>
    </source>
</evidence>
<feature type="domain" description="Alpha-D-phosphohexomutase alpha/beta/alpha" evidence="11">
    <location>
        <begin position="210"/>
        <end position="317"/>
    </location>
</feature>
<dbReference type="InterPro" id="IPR005844">
    <property type="entry name" value="A-D-PHexomutase_a/b/a-I"/>
</dbReference>
<dbReference type="InterPro" id="IPR005845">
    <property type="entry name" value="A-D-PHexomutase_a/b/a-II"/>
</dbReference>
<dbReference type="EC" id="5.4.2.2" evidence="7"/>
<evidence type="ECO:0000256" key="3">
    <source>
        <dbReference type="ARBA" id="ARBA00022553"/>
    </source>
</evidence>
<dbReference type="EMBL" id="FQXG01000009">
    <property type="protein sequence ID" value="SHI18788.1"/>
    <property type="molecule type" value="Genomic_DNA"/>
</dbReference>
<proteinExistence type="inferred from homology"/>
<keyword evidence="5 8" id="KW-0460">Magnesium</keyword>
<dbReference type="InterPro" id="IPR005846">
    <property type="entry name" value="A-D-PHexomutase_a/b/a-III"/>
</dbReference>
<dbReference type="InterPro" id="IPR016066">
    <property type="entry name" value="A-D-PHexomutase_CS"/>
</dbReference>
<feature type="domain" description="Alpha-D-phosphohexomutase C-terminal" evidence="9">
    <location>
        <begin position="489"/>
        <end position="535"/>
    </location>
</feature>
<dbReference type="GO" id="GO:0000287">
    <property type="term" value="F:magnesium ion binding"/>
    <property type="evidence" value="ECO:0007669"/>
    <property type="project" value="InterPro"/>
</dbReference>
<evidence type="ECO:0000259" key="12">
    <source>
        <dbReference type="Pfam" id="PF02880"/>
    </source>
</evidence>
<evidence type="ECO:0000259" key="11">
    <source>
        <dbReference type="Pfam" id="PF02879"/>
    </source>
</evidence>
<dbReference type="SUPFAM" id="SSF55957">
    <property type="entry name" value="Phosphoglucomutase, C-terminal domain"/>
    <property type="match status" value="1"/>
</dbReference>
<dbReference type="InterPro" id="IPR016055">
    <property type="entry name" value="A-D-PHexomutase_a/b/a-I/II/III"/>
</dbReference>
<dbReference type="PANTHER" id="PTHR22573:SF57">
    <property type="entry name" value="PHOSPHOGLUCOMUTASE"/>
    <property type="match status" value="1"/>
</dbReference>
<evidence type="ECO:0000313" key="13">
    <source>
        <dbReference type="EMBL" id="SHI18788.1"/>
    </source>
</evidence>
<dbReference type="InterPro" id="IPR045244">
    <property type="entry name" value="PGM"/>
</dbReference>
<feature type="domain" description="Alpha-D-phosphohexomutase alpha/beta/alpha" evidence="10">
    <location>
        <begin position="41"/>
        <end position="179"/>
    </location>
</feature>
<dbReference type="PROSITE" id="PS00710">
    <property type="entry name" value="PGM_PMM"/>
    <property type="match status" value="1"/>
</dbReference>
<comment type="cofactor">
    <cofactor evidence="1">
        <name>Mg(2+)</name>
        <dbReference type="ChEBI" id="CHEBI:18420"/>
    </cofactor>
</comment>
<dbReference type="SUPFAM" id="SSF53738">
    <property type="entry name" value="Phosphoglucomutase, first 3 domains"/>
    <property type="match status" value="3"/>
</dbReference>
<evidence type="ECO:0000259" key="10">
    <source>
        <dbReference type="Pfam" id="PF02878"/>
    </source>
</evidence>
<dbReference type="PANTHER" id="PTHR22573">
    <property type="entry name" value="PHOSPHOHEXOMUTASE FAMILY MEMBER"/>
    <property type="match status" value="1"/>
</dbReference>
<dbReference type="Gene3D" id="3.40.120.10">
    <property type="entry name" value="Alpha-D-Glucose-1,6-Bisphosphate, subunit A, domain 3"/>
    <property type="match status" value="3"/>
</dbReference>
<accession>A0A1M5Z3U6</accession>
<feature type="domain" description="Alpha-D-phosphohexomutase alpha/beta/alpha" evidence="12">
    <location>
        <begin position="321"/>
        <end position="437"/>
    </location>
</feature>
<dbReference type="InterPro" id="IPR005852">
    <property type="entry name" value="PGM_a-D-Glc-sp"/>
</dbReference>
<gene>
    <name evidence="13" type="ORF">SAMN02745129_4576</name>
</gene>
<name>A0A1M5Z3U6_9GAMM</name>
<dbReference type="PRINTS" id="PR00509">
    <property type="entry name" value="PGMPMM"/>
</dbReference>
<keyword evidence="3" id="KW-0597">Phosphoprotein</keyword>
<dbReference type="NCBIfam" id="TIGR01132">
    <property type="entry name" value="pgm"/>
    <property type="match status" value="1"/>
</dbReference>
<comment type="similarity">
    <text evidence="2 8">Belongs to the phosphohexose mutase family.</text>
</comment>
<dbReference type="GO" id="GO:0005829">
    <property type="term" value="C:cytosol"/>
    <property type="evidence" value="ECO:0007669"/>
    <property type="project" value="TreeGrafter"/>
</dbReference>
<dbReference type="GO" id="GO:0005975">
    <property type="term" value="P:carbohydrate metabolic process"/>
    <property type="evidence" value="ECO:0007669"/>
    <property type="project" value="UniProtKB-UniRule"/>
</dbReference>
<evidence type="ECO:0000256" key="2">
    <source>
        <dbReference type="ARBA" id="ARBA00010231"/>
    </source>
</evidence>
<dbReference type="Pfam" id="PF02880">
    <property type="entry name" value="PGM_PMM_III"/>
    <property type="match status" value="1"/>
</dbReference>
<dbReference type="RefSeq" id="WP_067665936.1">
    <property type="nucleotide sequence ID" value="NZ_FQXG01000009.1"/>
</dbReference>
<dbReference type="Pfam" id="PF02878">
    <property type="entry name" value="PGM_PMM_I"/>
    <property type="match status" value="1"/>
</dbReference>
<evidence type="ECO:0000256" key="5">
    <source>
        <dbReference type="ARBA" id="ARBA00022842"/>
    </source>
</evidence>
<dbReference type="Gene3D" id="3.30.310.50">
    <property type="entry name" value="Alpha-D-phosphohexomutase, C-terminal domain"/>
    <property type="match status" value="1"/>
</dbReference>
<evidence type="ECO:0000256" key="1">
    <source>
        <dbReference type="ARBA" id="ARBA00001946"/>
    </source>
</evidence>
<evidence type="ECO:0000256" key="6">
    <source>
        <dbReference type="ARBA" id="ARBA00023235"/>
    </source>
</evidence>
<dbReference type="GO" id="GO:0004614">
    <property type="term" value="F:phosphoglucomutase activity"/>
    <property type="evidence" value="ECO:0007669"/>
    <property type="project" value="UniProtKB-UniRule"/>
</dbReference>
<dbReference type="AlphaFoldDB" id="A0A1M5Z3U6"/>
<protein>
    <recommendedName>
        <fullName evidence="7">Phosphoglucomutase</fullName>
        <ecNumber evidence="7">5.4.2.2</ecNumber>
    </recommendedName>
</protein>
<dbReference type="Pfam" id="PF02879">
    <property type="entry name" value="PGM_PMM_II"/>
    <property type="match status" value="1"/>
</dbReference>
<evidence type="ECO:0000256" key="7">
    <source>
        <dbReference type="NCBIfam" id="TIGR01132"/>
    </source>
</evidence>
<evidence type="ECO:0000259" key="9">
    <source>
        <dbReference type="Pfam" id="PF00408"/>
    </source>
</evidence>
<reference evidence="13 14" key="1">
    <citation type="submission" date="2016-11" db="EMBL/GenBank/DDBJ databases">
        <authorList>
            <person name="Jaros S."/>
            <person name="Januszkiewicz K."/>
            <person name="Wedrychowicz H."/>
        </authorList>
    </citation>
    <scope>NUCLEOTIDE SEQUENCE [LARGE SCALE GENOMIC DNA]</scope>
    <source>
        <strain evidence="13 14">DSM 16917</strain>
    </source>
</reference>
<dbReference type="Proteomes" id="UP000184268">
    <property type="component" value="Unassembled WGS sequence"/>
</dbReference>
<sequence length="546" mass="58912">MSMHPRAGQPAQSQDLVDIPHLISCYYTLSPRADKASEQVSFGTSGHRGSALKRSFNQCHIHAIVQAVVDYRQQAGIHGPLILGFDTHALSQPAFYSALEVLTANGVAVQVQRDRGFLPTPVLSYNVIEHNRQAEAQADGLILTPSHNPPQDGGIKYNPPHGGPADTQITDFIAERANRYLADNLHGVRRIGMDVAKATGLIEECDLIGRYIEGLAKVVDLDAIRKAGLRLGVDPMGGAAVSVWSRIAQRYELDLTVTNDRVDAAFGFMALDKDGAIRMDCSSAAAMSPLLALKERFDLALANDPDADRHGIVCQDGGLMNPNHFLAVAINYLLGHRPHWQPEWAVGKTLVSSAMIDKVVSRHQRTLMEVPVGFKWFVDGMSRGELAFGGEESAGASFLDQQGHAFSTDKDGFILCMLAAEILAVTGKSPAAHYRALEADFGTHHYRRIDAPANDKVKQALKQLNADAVRSDVLAGEPITAVMTHAPGNGAAIGGVKVCAEHGWFAARPSGTEAIYKIYAESSLSEAHLEQLLADAQQLVDQVTQG</sequence>
<evidence type="ECO:0000256" key="4">
    <source>
        <dbReference type="ARBA" id="ARBA00022723"/>
    </source>
</evidence>
<dbReference type="Pfam" id="PF00408">
    <property type="entry name" value="PGM_PMM_IV"/>
    <property type="match status" value="1"/>
</dbReference>